<reference evidence="10 11" key="1">
    <citation type="submission" date="2019-12" db="EMBL/GenBank/DDBJ databases">
        <title>Microbes associate with the intestines of laboratory mice.</title>
        <authorList>
            <person name="Navarre W."/>
            <person name="Wong E."/>
        </authorList>
    </citation>
    <scope>NUCLEOTIDE SEQUENCE [LARGE SCALE GENOMIC DNA]</scope>
    <source>
        <strain evidence="10 11">NM66_B29</strain>
    </source>
</reference>
<protein>
    <recommendedName>
        <fullName evidence="8">Peptide methionine sulfoxide reductase MsrA</fullName>
        <shortName evidence="8">Protein-methionine-S-oxide reductase</shortName>
        <ecNumber evidence="8">1.8.4.11</ecNumber>
    </recommendedName>
    <alternativeName>
        <fullName evidence="8">Peptide-methionine (S)-S-oxide reductase</fullName>
        <shortName evidence="8">Peptide Met(O) reductase</shortName>
    </alternativeName>
</protein>
<evidence type="ECO:0000313" key="10">
    <source>
        <dbReference type="EMBL" id="MVX60607.1"/>
    </source>
</evidence>
<keyword evidence="11" id="KW-1185">Reference proteome</keyword>
<evidence type="ECO:0000256" key="2">
    <source>
        <dbReference type="ARBA" id="ARBA00011017"/>
    </source>
</evidence>
<name>A0A6N8JND8_9ACTN</name>
<dbReference type="EC" id="1.8.4.11" evidence="8"/>
<evidence type="ECO:0000256" key="4">
    <source>
        <dbReference type="ARBA" id="ARBA00023268"/>
    </source>
</evidence>
<dbReference type="AlphaFoldDB" id="A0A6N8JND8"/>
<comment type="similarity">
    <text evidence="2">In the N-terminal section; belongs to the MsrA Met sulfoxide reductase family.</text>
</comment>
<sequence>MNQREIYLAGGCFWGTEAYLKRIPGVLETEVGYANSTVADPSYKEVCSGETGAAEAVRVTYDADVLPLPLLLAAYLRTVDPFSLNRQGNDRGTQYRTGIYWIDDADRAAAISALVSLARTSAENPRIEAAPLANFSPAEAYHQDYLGRNPFGYCHVNLADARVFVEEHAADFAIADRGYTRPSDEEIRDSLTPEAFEVTQEAATDRPHAHPYDQQFEDGIYVDVVTGEPLFSARDKFDAGCGWPSFARPLAESVVKESVDESISGMPRVEVRSVVGDSHLGHVFMDGPVELGGQRYCINGNALRFIPADRLEAEGYGYLRDVVSQ</sequence>
<dbReference type="GO" id="GO:0030091">
    <property type="term" value="P:protein repair"/>
    <property type="evidence" value="ECO:0007669"/>
    <property type="project" value="InterPro"/>
</dbReference>
<dbReference type="PANTHER" id="PTHR10173">
    <property type="entry name" value="METHIONINE SULFOXIDE REDUCTASE"/>
    <property type="match status" value="1"/>
</dbReference>
<comment type="catalytic activity">
    <reaction evidence="5 8">
        <text>L-methionyl-[protein] + [thioredoxin]-disulfide + H2O = L-methionyl-(S)-S-oxide-[protein] + [thioredoxin]-dithiol</text>
        <dbReference type="Rhea" id="RHEA:14217"/>
        <dbReference type="Rhea" id="RHEA-COMP:10698"/>
        <dbReference type="Rhea" id="RHEA-COMP:10700"/>
        <dbReference type="Rhea" id="RHEA-COMP:12313"/>
        <dbReference type="Rhea" id="RHEA-COMP:12315"/>
        <dbReference type="ChEBI" id="CHEBI:15377"/>
        <dbReference type="ChEBI" id="CHEBI:16044"/>
        <dbReference type="ChEBI" id="CHEBI:29950"/>
        <dbReference type="ChEBI" id="CHEBI:44120"/>
        <dbReference type="ChEBI" id="CHEBI:50058"/>
        <dbReference type="EC" id="1.8.4.11"/>
    </reaction>
</comment>
<feature type="active site" evidence="8">
    <location>
        <position position="12"/>
    </location>
</feature>
<comment type="function">
    <text evidence="8">Has an important function as a repair enzyme for proteins that have been inactivated by oxidation. Catalyzes the reversible oxidation-reduction of methionine sulfoxide in proteins to methionine.</text>
</comment>
<dbReference type="InterPro" id="IPR028427">
    <property type="entry name" value="Met_Sox_Rdtase_MsrB"/>
</dbReference>
<keyword evidence="3 8" id="KW-0560">Oxidoreductase</keyword>
<gene>
    <name evidence="10" type="primary">msrB</name>
    <name evidence="8" type="synonym">msrA</name>
    <name evidence="10" type="ORF">GKZ27_03910</name>
</gene>
<dbReference type="GO" id="GO:0006979">
    <property type="term" value="P:response to oxidative stress"/>
    <property type="evidence" value="ECO:0007669"/>
    <property type="project" value="InterPro"/>
</dbReference>
<dbReference type="GO" id="GO:0033743">
    <property type="term" value="F:peptide-methionine (R)-S-oxide reductase activity"/>
    <property type="evidence" value="ECO:0007669"/>
    <property type="project" value="UniProtKB-EC"/>
</dbReference>
<proteinExistence type="inferred from homology"/>
<dbReference type="OrthoDB" id="9785497at2"/>
<comment type="catalytic activity">
    <reaction evidence="7 8">
        <text>[thioredoxin]-disulfide + L-methionine + H2O = L-methionine (S)-S-oxide + [thioredoxin]-dithiol</text>
        <dbReference type="Rhea" id="RHEA:19993"/>
        <dbReference type="Rhea" id="RHEA-COMP:10698"/>
        <dbReference type="Rhea" id="RHEA-COMP:10700"/>
        <dbReference type="ChEBI" id="CHEBI:15377"/>
        <dbReference type="ChEBI" id="CHEBI:29950"/>
        <dbReference type="ChEBI" id="CHEBI:50058"/>
        <dbReference type="ChEBI" id="CHEBI:57844"/>
        <dbReference type="ChEBI" id="CHEBI:58772"/>
        <dbReference type="EC" id="1.8.4.11"/>
    </reaction>
</comment>
<dbReference type="RefSeq" id="WP_160345191.1">
    <property type="nucleotide sequence ID" value="NZ_WSRR01000005.1"/>
</dbReference>
<dbReference type="InterPro" id="IPR002579">
    <property type="entry name" value="Met_Sox_Rdtase_MsrB_dom"/>
</dbReference>
<dbReference type="SUPFAM" id="SSF55068">
    <property type="entry name" value="Peptide methionine sulfoxide reductase"/>
    <property type="match status" value="1"/>
</dbReference>
<evidence type="ECO:0000256" key="6">
    <source>
        <dbReference type="ARBA" id="ARBA00048488"/>
    </source>
</evidence>
<dbReference type="Gene3D" id="2.170.150.20">
    <property type="entry name" value="Peptide methionine sulfoxide reductase"/>
    <property type="match status" value="1"/>
</dbReference>
<accession>A0A6N8JND8</accession>
<comment type="catalytic activity">
    <reaction evidence="6">
        <text>L-methionyl-[protein] + [thioredoxin]-disulfide + H2O = L-methionyl-(R)-S-oxide-[protein] + [thioredoxin]-dithiol</text>
        <dbReference type="Rhea" id="RHEA:24164"/>
        <dbReference type="Rhea" id="RHEA-COMP:10698"/>
        <dbReference type="Rhea" id="RHEA-COMP:10700"/>
        <dbReference type="Rhea" id="RHEA-COMP:12313"/>
        <dbReference type="Rhea" id="RHEA-COMP:12314"/>
        <dbReference type="ChEBI" id="CHEBI:15377"/>
        <dbReference type="ChEBI" id="CHEBI:16044"/>
        <dbReference type="ChEBI" id="CHEBI:29950"/>
        <dbReference type="ChEBI" id="CHEBI:45764"/>
        <dbReference type="ChEBI" id="CHEBI:50058"/>
        <dbReference type="EC" id="1.8.4.12"/>
    </reaction>
</comment>
<keyword evidence="4" id="KW-0511">Multifunctional enzyme</keyword>
<comment type="caution">
    <text evidence="10">The sequence shown here is derived from an EMBL/GenBank/DDBJ whole genome shotgun (WGS) entry which is preliminary data.</text>
</comment>
<comment type="similarity">
    <text evidence="8">Belongs to the MsrA Met sulfoxide reductase family.</text>
</comment>
<dbReference type="HAMAP" id="MF_01401">
    <property type="entry name" value="MsrA"/>
    <property type="match status" value="1"/>
</dbReference>
<dbReference type="PROSITE" id="PS51790">
    <property type="entry name" value="MSRB"/>
    <property type="match status" value="1"/>
</dbReference>
<dbReference type="InterPro" id="IPR002569">
    <property type="entry name" value="Met_Sox_Rdtase_MsrA_dom"/>
</dbReference>
<evidence type="ECO:0000256" key="7">
    <source>
        <dbReference type="ARBA" id="ARBA00048782"/>
    </source>
</evidence>
<evidence type="ECO:0000256" key="8">
    <source>
        <dbReference type="HAMAP-Rule" id="MF_01401"/>
    </source>
</evidence>
<dbReference type="Gene3D" id="3.30.1060.10">
    <property type="entry name" value="Peptide methionine sulphoxide reductase MsrA"/>
    <property type="match status" value="1"/>
</dbReference>
<dbReference type="NCBIfam" id="TIGR00357">
    <property type="entry name" value="peptide-methionine (R)-S-oxide reductase MsrB"/>
    <property type="match status" value="1"/>
</dbReference>
<dbReference type="Pfam" id="PF01641">
    <property type="entry name" value="SelR"/>
    <property type="match status" value="1"/>
</dbReference>
<evidence type="ECO:0000256" key="3">
    <source>
        <dbReference type="ARBA" id="ARBA00023002"/>
    </source>
</evidence>
<evidence type="ECO:0000259" key="9">
    <source>
        <dbReference type="PROSITE" id="PS51790"/>
    </source>
</evidence>
<dbReference type="EMBL" id="WSRR01000005">
    <property type="protein sequence ID" value="MVX60607.1"/>
    <property type="molecule type" value="Genomic_DNA"/>
</dbReference>
<dbReference type="GO" id="GO:0008113">
    <property type="term" value="F:peptide-methionine (S)-S-oxide reductase activity"/>
    <property type="evidence" value="ECO:0007669"/>
    <property type="project" value="UniProtKB-UniRule"/>
</dbReference>
<dbReference type="GO" id="GO:0005737">
    <property type="term" value="C:cytoplasm"/>
    <property type="evidence" value="ECO:0007669"/>
    <property type="project" value="TreeGrafter"/>
</dbReference>
<dbReference type="Proteomes" id="UP000463388">
    <property type="component" value="Unassembled WGS sequence"/>
</dbReference>
<evidence type="ECO:0000256" key="5">
    <source>
        <dbReference type="ARBA" id="ARBA00047806"/>
    </source>
</evidence>
<dbReference type="SUPFAM" id="SSF51316">
    <property type="entry name" value="Mss4-like"/>
    <property type="match status" value="1"/>
</dbReference>
<dbReference type="NCBIfam" id="TIGR00401">
    <property type="entry name" value="msrA"/>
    <property type="match status" value="1"/>
</dbReference>
<dbReference type="Pfam" id="PF01625">
    <property type="entry name" value="PMSR"/>
    <property type="match status" value="1"/>
</dbReference>
<dbReference type="InterPro" id="IPR036509">
    <property type="entry name" value="Met_Sox_Rdtase_MsrA_sf"/>
</dbReference>
<comment type="similarity">
    <text evidence="1">In the C-terminal section; belongs to the MsrB Met sulfoxide reductase family.</text>
</comment>
<dbReference type="FunFam" id="2.170.150.20:FF:000003">
    <property type="entry name" value="Peptide methionine sulfoxide reductase MsrB"/>
    <property type="match status" value="1"/>
</dbReference>
<evidence type="ECO:0000256" key="1">
    <source>
        <dbReference type="ARBA" id="ARBA00008076"/>
    </source>
</evidence>
<feature type="domain" description="MsrB" evidence="9">
    <location>
        <begin position="184"/>
        <end position="308"/>
    </location>
</feature>
<dbReference type="InterPro" id="IPR011057">
    <property type="entry name" value="Mss4-like_sf"/>
</dbReference>
<evidence type="ECO:0000313" key="11">
    <source>
        <dbReference type="Proteomes" id="UP000463388"/>
    </source>
</evidence>
<organism evidence="10 11">
    <name type="scientific">Adlercreutzia mucosicola</name>
    <dbReference type="NCBI Taxonomy" id="580026"/>
    <lineage>
        <taxon>Bacteria</taxon>
        <taxon>Bacillati</taxon>
        <taxon>Actinomycetota</taxon>
        <taxon>Coriobacteriia</taxon>
        <taxon>Eggerthellales</taxon>
        <taxon>Eggerthellaceae</taxon>
        <taxon>Adlercreutzia</taxon>
    </lineage>
</organism>
<dbReference type="PANTHER" id="PTHR10173:SF52">
    <property type="entry name" value="METHIONINE-R-SULFOXIDE REDUCTASE B1"/>
    <property type="match status" value="1"/>
</dbReference>